<reference evidence="11 12" key="3">
    <citation type="journal article" date="2016" name="Sci. Rep.">
        <title>Genome-wide diversity and gene expression profiling of Babesia microti isolates identify polymorphic genes that mediate host-pathogen interactions.</title>
        <authorList>
            <person name="Silva J.C."/>
            <person name="Cornillot E."/>
            <person name="McCracken C."/>
            <person name="Usmani-Brown S."/>
            <person name="Dwivedi A."/>
            <person name="Ifeonu O.O."/>
            <person name="Crabtree J."/>
            <person name="Gotia H.T."/>
            <person name="Virji A.Z."/>
            <person name="Reynes C."/>
            <person name="Colinge J."/>
            <person name="Kumar V."/>
            <person name="Lawres L."/>
            <person name="Pazzi J.E."/>
            <person name="Pablo J.V."/>
            <person name="Hung C."/>
            <person name="Brancato J."/>
            <person name="Kumari P."/>
            <person name="Orvis J."/>
            <person name="Tretina K."/>
            <person name="Chibucos M."/>
            <person name="Ott S."/>
            <person name="Sadzewicz L."/>
            <person name="Sengamalay N."/>
            <person name="Shetty A.C."/>
            <person name="Su Q."/>
            <person name="Tallon L."/>
            <person name="Fraser C.M."/>
            <person name="Frutos R."/>
            <person name="Molina D.M."/>
            <person name="Krause P.J."/>
            <person name="Ben Mamoun C."/>
        </authorList>
    </citation>
    <scope>NUCLEOTIDE SEQUENCE [LARGE SCALE GENOMIC DNA]</scope>
    <source>
        <strain evidence="11 12">RI</strain>
    </source>
</reference>
<dbReference type="Proteomes" id="UP000002899">
    <property type="component" value="Chromosome II"/>
</dbReference>
<keyword evidence="11" id="KW-0436">Ligase</keyword>
<sequence length="384" mass="43040">MVYKDRSVVTREISIIACSSLIAGYGAFKFTQKVIGKARTRRLLVLLKLLSPDPICDLLDDELMEAAYCLKNKNIVSINDINTHQVRAILEIAKHFSDRSNHRPYLMGKIMSILFMEPSTRTRSSFEVAMKLLGGSVLNLENTANTSIAKGESLSDTVKMVSNYSDIIVMRLSEKGSVAGHTHSASVPVINGGDGVGEHPTQALLDLYTIQQHFDVFDKNRVLTICLVGDLKHGRTIHSLVLLLSRFNVVLHYVAPVSLEMPPNIQLQVEKNFQDNGIPDLEYPRQSSFTGISQSGAVYDVVYMTRVQKERVSAGQYDKVKRNYILTTEELDKLGPQVRIMHPLPRLSEIPVDVDNDSRAVYFQQAQNGLYVRMALLYLIIQSQ</sequence>
<accession>A0A1R4AB00</accession>
<dbReference type="Pfam" id="PF00185">
    <property type="entry name" value="OTCace"/>
    <property type="match status" value="1"/>
</dbReference>
<dbReference type="KEGG" id="bmic:BMR1_02g04116"/>
<dbReference type="NCBIfam" id="NF002032">
    <property type="entry name" value="PRK00856.1"/>
    <property type="match status" value="1"/>
</dbReference>
<feature type="domain" description="Aspartate/ornithine carbamoyltransferase Asp/Orn-binding" evidence="9">
    <location>
        <begin position="223"/>
        <end position="379"/>
    </location>
</feature>
<dbReference type="OrthoDB" id="1924069at2759"/>
<comment type="similarity">
    <text evidence="2">Belongs to the aspartate/ornithine carbamoyltransferase superfamily. ATCase family.</text>
</comment>
<evidence type="ECO:0000313" key="12">
    <source>
        <dbReference type="Proteomes" id="UP000002899"/>
    </source>
</evidence>
<organism evidence="11 12">
    <name type="scientific">Babesia microti (strain RI)</name>
    <dbReference type="NCBI Taxonomy" id="1133968"/>
    <lineage>
        <taxon>Eukaryota</taxon>
        <taxon>Sar</taxon>
        <taxon>Alveolata</taxon>
        <taxon>Apicomplexa</taxon>
        <taxon>Aconoidasida</taxon>
        <taxon>Piroplasmida</taxon>
        <taxon>Babesiidae</taxon>
        <taxon>Babesia</taxon>
    </lineage>
</organism>
<dbReference type="InterPro" id="IPR006130">
    <property type="entry name" value="Asp/Orn_carbamoylTrfase"/>
</dbReference>
<dbReference type="PRINTS" id="PR00101">
    <property type="entry name" value="ATCASE"/>
</dbReference>
<dbReference type="GeneID" id="24424602"/>
<reference evidence="11 12" key="1">
    <citation type="journal article" date="2012" name="Nucleic Acids Res.">
        <title>Sequencing of the smallest Apicomplexan genome from the human pathogen Babesia microti.</title>
        <authorList>
            <person name="Cornillot E."/>
            <person name="Hadj-Kaddour K."/>
            <person name="Dassouli A."/>
            <person name="Noel B."/>
            <person name="Ranwez V."/>
            <person name="Vacherie B."/>
            <person name="Augagneur Y."/>
            <person name="Bres V."/>
            <person name="Duclos A."/>
            <person name="Randazzo S."/>
            <person name="Carcy B."/>
            <person name="Debierre-Grockiego F."/>
            <person name="Delbecq S."/>
            <person name="Moubri-Menage K."/>
            <person name="Shams-Eldin H."/>
            <person name="Usmani-Brown S."/>
            <person name="Bringaud F."/>
            <person name="Wincker P."/>
            <person name="Vivares C.P."/>
            <person name="Schwarz R.T."/>
            <person name="Schetters T.P."/>
            <person name="Krause P.J."/>
            <person name="Gorenflot A."/>
            <person name="Berry V."/>
            <person name="Barbe V."/>
            <person name="Ben Mamoun C."/>
        </authorList>
    </citation>
    <scope>NUCLEOTIDE SEQUENCE [LARGE SCALE GENOMIC DNA]</scope>
    <source>
        <strain evidence="11 12">RI</strain>
    </source>
</reference>
<evidence type="ECO:0000256" key="5">
    <source>
        <dbReference type="ARBA" id="ARBA00022975"/>
    </source>
</evidence>
<dbReference type="InterPro" id="IPR002082">
    <property type="entry name" value="Asp_carbamoyltransf"/>
</dbReference>
<proteinExistence type="inferred from homology"/>
<gene>
    <name evidence="11" type="ORF">BMR1_02g04116</name>
</gene>
<dbReference type="FunFam" id="3.40.50.1370:FF:000002">
    <property type="entry name" value="Aspartate carbamoyltransferase 2"/>
    <property type="match status" value="1"/>
</dbReference>
<dbReference type="AlphaFoldDB" id="A0A1R4AB00"/>
<keyword evidence="5" id="KW-0665">Pyrimidine biosynthesis</keyword>
<dbReference type="VEuPathDB" id="PiroplasmaDB:BMR1_02g04116"/>
<evidence type="ECO:0000256" key="4">
    <source>
        <dbReference type="ARBA" id="ARBA00022679"/>
    </source>
</evidence>
<evidence type="ECO:0000256" key="7">
    <source>
        <dbReference type="ARBA" id="ARBA00048859"/>
    </source>
</evidence>
<dbReference type="GO" id="GO:0004070">
    <property type="term" value="F:aspartate carbamoyltransferase activity"/>
    <property type="evidence" value="ECO:0007669"/>
    <property type="project" value="UniProtKB-EC"/>
</dbReference>
<dbReference type="Gene3D" id="3.40.50.1370">
    <property type="entry name" value="Aspartate/ornithine carbamoyltransferase"/>
    <property type="match status" value="2"/>
</dbReference>
<dbReference type="PANTHER" id="PTHR45753">
    <property type="entry name" value="ORNITHINE CARBAMOYLTRANSFERASE, MITOCHONDRIAL"/>
    <property type="match status" value="1"/>
</dbReference>
<dbReference type="PANTHER" id="PTHR45753:SF6">
    <property type="entry name" value="ASPARTATE CARBAMOYLTRANSFERASE"/>
    <property type="match status" value="1"/>
</dbReference>
<evidence type="ECO:0000313" key="11">
    <source>
        <dbReference type="EMBL" id="SJK86170.1"/>
    </source>
</evidence>
<dbReference type="PRINTS" id="PR00100">
    <property type="entry name" value="AOTCASE"/>
</dbReference>
<comment type="pathway">
    <text evidence="1">Pyrimidine metabolism; UMP biosynthesis via de novo pathway; (S)-dihydroorotate from bicarbonate: step 2/3.</text>
</comment>
<evidence type="ECO:0000256" key="3">
    <source>
        <dbReference type="ARBA" id="ARBA00013008"/>
    </source>
</evidence>
<dbReference type="InterPro" id="IPR006132">
    <property type="entry name" value="Asp/Orn_carbamoyltranf_P-bd"/>
</dbReference>
<feature type="domain" description="Aspartate/ornithine carbamoyltransferase carbamoyl-P binding" evidence="10">
    <location>
        <begin position="73"/>
        <end position="212"/>
    </location>
</feature>
<dbReference type="EMBL" id="FO082872">
    <property type="protein sequence ID" value="SJK86170.1"/>
    <property type="molecule type" value="Genomic_DNA"/>
</dbReference>
<dbReference type="GO" id="GO:0006520">
    <property type="term" value="P:amino acid metabolic process"/>
    <property type="evidence" value="ECO:0007669"/>
    <property type="project" value="InterPro"/>
</dbReference>
<dbReference type="PROSITE" id="PS00097">
    <property type="entry name" value="CARBAMOYLTRANSFERASE"/>
    <property type="match status" value="1"/>
</dbReference>
<dbReference type="GO" id="GO:0044205">
    <property type="term" value="P:'de novo' UMP biosynthetic process"/>
    <property type="evidence" value="ECO:0007669"/>
    <property type="project" value="UniProtKB-UniPathway"/>
</dbReference>
<dbReference type="RefSeq" id="XP_021338363.1">
    <property type="nucleotide sequence ID" value="XM_021481758.1"/>
</dbReference>
<dbReference type="InterPro" id="IPR006131">
    <property type="entry name" value="Asp_carbamoyltransf_Asp/Orn-bd"/>
</dbReference>
<comment type="catalytic activity">
    <reaction evidence="7">
        <text>carbamoyl phosphate + L-aspartate = N-carbamoyl-L-aspartate + phosphate + H(+)</text>
        <dbReference type="Rhea" id="RHEA:20013"/>
        <dbReference type="ChEBI" id="CHEBI:15378"/>
        <dbReference type="ChEBI" id="CHEBI:29991"/>
        <dbReference type="ChEBI" id="CHEBI:32814"/>
        <dbReference type="ChEBI" id="CHEBI:43474"/>
        <dbReference type="ChEBI" id="CHEBI:58228"/>
        <dbReference type="EC" id="2.1.3.2"/>
    </reaction>
</comment>
<dbReference type="NCBIfam" id="TIGR00670">
    <property type="entry name" value="asp_carb_tr"/>
    <property type="match status" value="1"/>
</dbReference>
<evidence type="ECO:0000256" key="8">
    <source>
        <dbReference type="RuleBase" id="RU003634"/>
    </source>
</evidence>
<dbReference type="UniPathway" id="UPA00070">
    <property type="reaction ID" value="UER00116"/>
</dbReference>
<reference evidence="11 12" key="2">
    <citation type="journal article" date="2013" name="PLoS ONE">
        <title>Whole genome mapping and re-organization of the nuclear and mitochondrial genomes of Babesia microti isolates.</title>
        <authorList>
            <person name="Cornillot E."/>
            <person name="Dassouli A."/>
            <person name="Garg A."/>
            <person name="Pachikara N."/>
            <person name="Randazzo S."/>
            <person name="Depoix D."/>
            <person name="Carcy B."/>
            <person name="Delbecq S."/>
            <person name="Frutos R."/>
            <person name="Silva J.C."/>
            <person name="Sutton R."/>
            <person name="Krause P.J."/>
            <person name="Mamoun C.B."/>
        </authorList>
    </citation>
    <scope>NUCLEOTIDE SEQUENCE [LARGE SCALE GENOMIC DNA]</scope>
    <source>
        <strain evidence="11 12">RI</strain>
    </source>
</reference>
<dbReference type="GO" id="GO:0006207">
    <property type="term" value="P:'de novo' pyrimidine nucleobase biosynthetic process"/>
    <property type="evidence" value="ECO:0007669"/>
    <property type="project" value="InterPro"/>
</dbReference>
<dbReference type="Pfam" id="PF02729">
    <property type="entry name" value="OTCace_N"/>
    <property type="match status" value="1"/>
</dbReference>
<keyword evidence="12" id="KW-1185">Reference proteome</keyword>
<dbReference type="SUPFAM" id="SSF53671">
    <property type="entry name" value="Aspartate/ornithine carbamoyltransferase"/>
    <property type="match status" value="1"/>
</dbReference>
<name>A0A1R4AB00_BABMR</name>
<evidence type="ECO:0000259" key="10">
    <source>
        <dbReference type="Pfam" id="PF02729"/>
    </source>
</evidence>
<evidence type="ECO:0000256" key="1">
    <source>
        <dbReference type="ARBA" id="ARBA00004852"/>
    </source>
</evidence>
<comment type="function">
    <text evidence="6">Catalyzes the condensation of carbamoyl phosphate and aspartate to form carbamoyl aspartate and inorganic phosphate, the committed step in the de novo pyrimidine nucleotide biosynthesis pathway.</text>
</comment>
<dbReference type="EC" id="2.1.3.2" evidence="3"/>
<dbReference type="GO" id="GO:0016787">
    <property type="term" value="F:hydrolase activity"/>
    <property type="evidence" value="ECO:0007669"/>
    <property type="project" value="UniProtKB-KW"/>
</dbReference>
<keyword evidence="4 8" id="KW-0808">Transferase</keyword>
<dbReference type="GO" id="GO:0016874">
    <property type="term" value="F:ligase activity"/>
    <property type="evidence" value="ECO:0007669"/>
    <property type="project" value="UniProtKB-KW"/>
</dbReference>
<dbReference type="InterPro" id="IPR036901">
    <property type="entry name" value="Asp/Orn_carbamoylTrfase_sf"/>
</dbReference>
<evidence type="ECO:0000256" key="6">
    <source>
        <dbReference type="ARBA" id="ARBA00043884"/>
    </source>
</evidence>
<keyword evidence="11" id="KW-0378">Hydrolase</keyword>
<evidence type="ECO:0000259" key="9">
    <source>
        <dbReference type="Pfam" id="PF00185"/>
    </source>
</evidence>
<protein>
    <recommendedName>
        <fullName evidence="3">aspartate carbamoyltransferase</fullName>
        <ecNumber evidence="3">2.1.3.2</ecNumber>
    </recommendedName>
</protein>
<dbReference type="GO" id="GO:0016597">
    <property type="term" value="F:amino acid binding"/>
    <property type="evidence" value="ECO:0007669"/>
    <property type="project" value="InterPro"/>
</dbReference>
<evidence type="ECO:0000256" key="2">
    <source>
        <dbReference type="ARBA" id="ARBA00008896"/>
    </source>
</evidence>